<dbReference type="Gene3D" id="4.10.410.10">
    <property type="entry name" value="Pancreatic trypsin inhibitor Kunitz domain"/>
    <property type="match status" value="1"/>
</dbReference>
<organism evidence="5 6">
    <name type="scientific">Periplaneta americana</name>
    <name type="common">American cockroach</name>
    <name type="synonym">Blatta americana</name>
    <dbReference type="NCBI Taxonomy" id="6978"/>
    <lineage>
        <taxon>Eukaryota</taxon>
        <taxon>Metazoa</taxon>
        <taxon>Ecdysozoa</taxon>
        <taxon>Arthropoda</taxon>
        <taxon>Hexapoda</taxon>
        <taxon>Insecta</taxon>
        <taxon>Pterygota</taxon>
        <taxon>Neoptera</taxon>
        <taxon>Polyneoptera</taxon>
        <taxon>Dictyoptera</taxon>
        <taxon>Blattodea</taxon>
        <taxon>Blattoidea</taxon>
        <taxon>Blattidae</taxon>
        <taxon>Blattinae</taxon>
        <taxon>Periplaneta</taxon>
    </lineage>
</organism>
<keyword evidence="6" id="KW-1185">Reference proteome</keyword>
<evidence type="ECO:0000313" key="5">
    <source>
        <dbReference type="EMBL" id="KAJ4449653.1"/>
    </source>
</evidence>
<reference evidence="5 6" key="1">
    <citation type="journal article" date="2022" name="Allergy">
        <title>Genome assembly and annotation of Periplaneta americana reveal a comprehensive cockroach allergen profile.</title>
        <authorList>
            <person name="Wang L."/>
            <person name="Xiong Q."/>
            <person name="Saelim N."/>
            <person name="Wang L."/>
            <person name="Nong W."/>
            <person name="Wan A.T."/>
            <person name="Shi M."/>
            <person name="Liu X."/>
            <person name="Cao Q."/>
            <person name="Hui J.H.L."/>
            <person name="Sookrung N."/>
            <person name="Leung T.F."/>
            <person name="Tungtrongchitr A."/>
            <person name="Tsui S.K.W."/>
        </authorList>
    </citation>
    <scope>NUCLEOTIDE SEQUENCE [LARGE SCALE GENOMIC DNA]</scope>
    <source>
        <strain evidence="5">PWHHKU_190912</strain>
    </source>
</reference>
<evidence type="ECO:0000313" key="6">
    <source>
        <dbReference type="Proteomes" id="UP001148838"/>
    </source>
</evidence>
<evidence type="ECO:0000259" key="4">
    <source>
        <dbReference type="PROSITE" id="PS50279"/>
    </source>
</evidence>
<dbReference type="Proteomes" id="UP001148838">
    <property type="component" value="Unassembled WGS sequence"/>
</dbReference>
<dbReference type="InterPro" id="IPR036880">
    <property type="entry name" value="Kunitz_BPTI_sf"/>
</dbReference>
<proteinExistence type="predicted"/>
<accession>A0ABQ8TSI5</accession>
<comment type="caution">
    <text evidence="5">The sequence shown here is derived from an EMBL/GenBank/DDBJ whole genome shotgun (WGS) entry which is preliminary data.</text>
</comment>
<dbReference type="InterPro" id="IPR050098">
    <property type="entry name" value="TFPI/VKTCI-like"/>
</dbReference>
<keyword evidence="3" id="KW-1015">Disulfide bond</keyword>
<dbReference type="PRINTS" id="PR00759">
    <property type="entry name" value="BASICPTASE"/>
</dbReference>
<protein>
    <recommendedName>
        <fullName evidence="4">BPTI/Kunitz inhibitor domain-containing protein</fullName>
    </recommendedName>
</protein>
<sequence>MSYAYENLRNKLGETFGFKLKDPGEVLGRKINFVFSAAGNIVTKRRAALNNITTMKTMGEFSRELFKLRNVNIVVIDYHFTTDTVVMRVTRFLTLLAAAVHAHPQPPLQTSSDVSQGTLPERCDAVPDVGPCKGYVYKWYFNSNVSQCLTFVYGGCSSNGVGNIFDSEAECLHFCLGENGEYSFFLTGPTEVQINNDYIMKKLRKPCKISVRIADPKD</sequence>
<dbReference type="PANTHER" id="PTHR10083">
    <property type="entry name" value="KUNITZ-TYPE PROTEASE INHIBITOR-RELATED"/>
    <property type="match status" value="1"/>
</dbReference>
<evidence type="ECO:0000256" key="2">
    <source>
        <dbReference type="ARBA" id="ARBA00022900"/>
    </source>
</evidence>
<dbReference type="InterPro" id="IPR002223">
    <property type="entry name" value="Kunitz_BPTI"/>
</dbReference>
<dbReference type="SMART" id="SM00131">
    <property type="entry name" value="KU"/>
    <property type="match status" value="1"/>
</dbReference>
<dbReference type="PANTHER" id="PTHR10083:SF374">
    <property type="entry name" value="BPTI_KUNITZ INHIBITOR DOMAIN-CONTAINING PROTEIN"/>
    <property type="match status" value="1"/>
</dbReference>
<name>A0ABQ8TSI5_PERAM</name>
<dbReference type="CDD" id="cd00109">
    <property type="entry name" value="Kunitz-type"/>
    <property type="match status" value="1"/>
</dbReference>
<feature type="domain" description="BPTI/Kunitz inhibitor" evidence="4">
    <location>
        <begin position="123"/>
        <end position="175"/>
    </location>
</feature>
<dbReference type="Pfam" id="PF00014">
    <property type="entry name" value="Kunitz_BPTI"/>
    <property type="match status" value="1"/>
</dbReference>
<dbReference type="SUPFAM" id="SSF57362">
    <property type="entry name" value="BPTI-like"/>
    <property type="match status" value="1"/>
</dbReference>
<dbReference type="PROSITE" id="PS50279">
    <property type="entry name" value="BPTI_KUNITZ_2"/>
    <property type="match status" value="1"/>
</dbReference>
<evidence type="ECO:0000256" key="3">
    <source>
        <dbReference type="ARBA" id="ARBA00023157"/>
    </source>
</evidence>
<gene>
    <name evidence="5" type="ORF">ANN_01057</name>
</gene>
<keyword evidence="2" id="KW-0722">Serine protease inhibitor</keyword>
<keyword evidence="1" id="KW-0646">Protease inhibitor</keyword>
<dbReference type="EMBL" id="JAJSOF020000003">
    <property type="protein sequence ID" value="KAJ4449653.1"/>
    <property type="molecule type" value="Genomic_DNA"/>
</dbReference>
<evidence type="ECO:0000256" key="1">
    <source>
        <dbReference type="ARBA" id="ARBA00022690"/>
    </source>
</evidence>